<evidence type="ECO:0000313" key="2">
    <source>
        <dbReference type="EMBL" id="QQB46571.1"/>
    </source>
</evidence>
<dbReference type="AlphaFoldDB" id="A0A7T4EFR4"/>
<dbReference type="OrthoDB" id="9799173at2"/>
<evidence type="ECO:0000259" key="1">
    <source>
        <dbReference type="Pfam" id="PF13274"/>
    </source>
</evidence>
<feature type="domain" description="Antitoxin SocA-like Panacea" evidence="1">
    <location>
        <begin position="45"/>
        <end position="145"/>
    </location>
</feature>
<sequence length="177" mass="20325">METRKGNHKETCAEVTIMPYSPTVVANNILARAFKEKLYPTPMKLQKILYFVSSQYIKKTGHPLLESPFLTWAYGPVVYTVYDEFRPFSKNGIKRYARDAAGQSYIVDENEDRALAESLSEVWEATKYRGAVDLSKITHKESSAWDKAYQRGEDTLSWEDVKQDRTYVDELGLANAH</sequence>
<organism evidence="2 4">
    <name type="scientific">Corynebacterium glucuronolyticum</name>
    <dbReference type="NCBI Taxonomy" id="39791"/>
    <lineage>
        <taxon>Bacteria</taxon>
        <taxon>Bacillati</taxon>
        <taxon>Actinomycetota</taxon>
        <taxon>Actinomycetes</taxon>
        <taxon>Mycobacteriales</taxon>
        <taxon>Corynebacteriaceae</taxon>
        <taxon>Corynebacterium</taxon>
    </lineage>
</organism>
<dbReference type="InterPro" id="IPR025272">
    <property type="entry name" value="SocA_Panacea"/>
</dbReference>
<name>A0A7T4EFR4_9CORY</name>
<proteinExistence type="predicted"/>
<dbReference type="EMBL" id="CP066007">
    <property type="protein sequence ID" value="QQB46571.1"/>
    <property type="molecule type" value="Genomic_DNA"/>
</dbReference>
<accession>A0A7T4EFR4</accession>
<dbReference type="Proteomes" id="UP000596145">
    <property type="component" value="Chromosome"/>
</dbReference>
<evidence type="ECO:0000313" key="4">
    <source>
        <dbReference type="Proteomes" id="UP000596145"/>
    </source>
</evidence>
<dbReference type="EMBL" id="CP069534">
    <property type="protein sequence ID" value="QRP70962.1"/>
    <property type="molecule type" value="Genomic_DNA"/>
</dbReference>
<dbReference type="Pfam" id="PF13274">
    <property type="entry name" value="SocA_Panacea"/>
    <property type="match status" value="1"/>
</dbReference>
<gene>
    <name evidence="2" type="ORF">I6I10_01025</name>
    <name evidence="3" type="ORF">I6J21_02025</name>
</gene>
<protein>
    <submittedName>
        <fullName evidence="2">DUF4065 domain-containing protein</fullName>
    </submittedName>
</protein>
<evidence type="ECO:0000313" key="3">
    <source>
        <dbReference type="EMBL" id="QRP70962.1"/>
    </source>
</evidence>
<dbReference type="Proteomes" id="UP000617681">
    <property type="component" value="Chromosome"/>
</dbReference>
<reference evidence="2 4" key="1">
    <citation type="submission" date="2020-12" db="EMBL/GenBank/DDBJ databases">
        <title>FDA dAtabase for Regulatory Grade micrObial Sequences (FDA-ARGOS): Supporting development and validation of Infectious Disease Dx tests.</title>
        <authorList>
            <person name="Sproer C."/>
            <person name="Gronow S."/>
            <person name="Severitt S."/>
            <person name="Schroder I."/>
            <person name="Tallon L."/>
            <person name="Sadzewicz L."/>
            <person name="Zhao X."/>
            <person name="Boylan J."/>
            <person name="Ott S."/>
            <person name="Bowen H."/>
            <person name="Vavikolanu K."/>
            <person name="Mehta A."/>
            <person name="Aluvathingal J."/>
            <person name="Nadendla S."/>
            <person name="Lowell S."/>
            <person name="Myers T."/>
            <person name="Yan Y."/>
            <person name="Sichtig H."/>
        </authorList>
    </citation>
    <scope>NUCLEOTIDE SEQUENCE [LARGE SCALE GENOMIC DNA]</scope>
    <source>
        <strain evidence="2 4">FDAARGOS_1053</strain>
        <strain evidence="3">FDAARGOS_1191</strain>
    </source>
</reference>